<dbReference type="EMBL" id="AP024329">
    <property type="protein sequence ID" value="BCQ33807.1"/>
    <property type="molecule type" value="Genomic_DNA"/>
</dbReference>
<proteinExistence type="predicted"/>
<gene>
    <name evidence="1" type="ORF">ERHA53_11500</name>
</gene>
<keyword evidence="2" id="KW-1185">Reference proteome</keyword>
<dbReference type="Proteomes" id="UP000677515">
    <property type="component" value="Chromosome"/>
</dbReference>
<protein>
    <submittedName>
        <fullName evidence="1">Uncharacterized protein</fullName>
    </submittedName>
</protein>
<sequence>MTTLNNSLIPDWQRAGEAAAAQLPDSQRRASLAAFLAESESLAPLLMLQTLQRLGFCDAGSWHIASRSQQLRIADCYSELLQHWHQVLEEEGMLECEDERWSLADCAPAEMRLEQGIDDARHRLRQLMAWLDDAEPLAEALFSQHECIDDWLRTPSLALQPASLTGLHQLHHHAGIIDDYFTGIIASVLPCLLDACDTPRLLTLGACAAIDDLAGAVWIAAEPGQSLNSQLPQDARHDAVLASDLLVQPDAARRLSELHTWLKANATLILVENTGEHLLHRVTPAAVQALAYGQPAFRGGAVRKRTVIRCCNSLDLNYFRCGRRRRHPWHSADSACWWRAAVPSFPVKASILVADVK</sequence>
<organism evidence="1 2">
    <name type="scientific">Erwinia rhapontici</name>
    <name type="common">Pectobacterium rhapontici</name>
    <dbReference type="NCBI Taxonomy" id="55212"/>
    <lineage>
        <taxon>Bacteria</taxon>
        <taxon>Pseudomonadati</taxon>
        <taxon>Pseudomonadota</taxon>
        <taxon>Gammaproteobacteria</taxon>
        <taxon>Enterobacterales</taxon>
        <taxon>Erwiniaceae</taxon>
        <taxon>Erwinia</taxon>
    </lineage>
</organism>
<accession>A0ABN6DGT6</accession>
<reference evidence="1 2" key="1">
    <citation type="submission" date="2021-01" db="EMBL/GenBank/DDBJ databases">
        <title>Complete genome sequence of Erwinia rhapontici MAFF 311153.</title>
        <authorList>
            <person name="Morohoshi T."/>
            <person name="Someya N."/>
        </authorList>
    </citation>
    <scope>NUCLEOTIDE SEQUENCE [LARGE SCALE GENOMIC DNA]</scope>
    <source>
        <strain evidence="1 2">MAFF 311153</strain>
    </source>
</reference>
<evidence type="ECO:0000313" key="2">
    <source>
        <dbReference type="Proteomes" id="UP000677515"/>
    </source>
</evidence>
<name>A0ABN6DGT6_ERWRD</name>
<evidence type="ECO:0000313" key="1">
    <source>
        <dbReference type="EMBL" id="BCQ33807.1"/>
    </source>
</evidence>
<dbReference type="RefSeq" id="WP_213202250.1">
    <property type="nucleotide sequence ID" value="NZ_AP024329.1"/>
</dbReference>